<protein>
    <submittedName>
        <fullName evidence="1">Uncharacterized protein</fullName>
    </submittedName>
</protein>
<comment type="caution">
    <text evidence="1">The sequence shown here is derived from an EMBL/GenBank/DDBJ whole genome shotgun (WGS) entry which is preliminary data.</text>
</comment>
<evidence type="ECO:0000313" key="2">
    <source>
        <dbReference type="Proteomes" id="UP000183567"/>
    </source>
</evidence>
<dbReference type="STRING" id="180088.A0A1J8QD94"/>
<name>A0A1J8QD94_9AGAM</name>
<feature type="non-terminal residue" evidence="1">
    <location>
        <position position="87"/>
    </location>
</feature>
<sequence>MVSRPKVPDIAGKASFKGSAMHSSQFTSAANYIGKKAIVVGTCSSGWYATLSYRTEFKKFAPGHDIAQDFFDHGIDVTMYASSGGVI</sequence>
<dbReference type="Gene3D" id="3.50.50.60">
    <property type="entry name" value="FAD/NAD(P)-binding domain"/>
    <property type="match status" value="1"/>
</dbReference>
<dbReference type="EMBL" id="LVVM01005005">
    <property type="protein sequence ID" value="OJA11569.1"/>
    <property type="molecule type" value="Genomic_DNA"/>
</dbReference>
<keyword evidence="2" id="KW-1185">Reference proteome</keyword>
<dbReference type="InterPro" id="IPR036188">
    <property type="entry name" value="FAD/NAD-bd_sf"/>
</dbReference>
<accession>A0A1J8QD94</accession>
<evidence type="ECO:0000313" key="1">
    <source>
        <dbReference type="EMBL" id="OJA11569.1"/>
    </source>
</evidence>
<organism evidence="1 2">
    <name type="scientific">Rhizopogon vesiculosus</name>
    <dbReference type="NCBI Taxonomy" id="180088"/>
    <lineage>
        <taxon>Eukaryota</taxon>
        <taxon>Fungi</taxon>
        <taxon>Dikarya</taxon>
        <taxon>Basidiomycota</taxon>
        <taxon>Agaricomycotina</taxon>
        <taxon>Agaricomycetes</taxon>
        <taxon>Agaricomycetidae</taxon>
        <taxon>Boletales</taxon>
        <taxon>Suillineae</taxon>
        <taxon>Rhizopogonaceae</taxon>
        <taxon>Rhizopogon</taxon>
    </lineage>
</organism>
<dbReference type="SUPFAM" id="SSF51905">
    <property type="entry name" value="FAD/NAD(P)-binding domain"/>
    <property type="match status" value="1"/>
</dbReference>
<dbReference type="AlphaFoldDB" id="A0A1J8QD94"/>
<dbReference type="OrthoDB" id="2701535at2759"/>
<reference evidence="1 2" key="1">
    <citation type="submission" date="2016-03" db="EMBL/GenBank/DDBJ databases">
        <title>Comparative genomics of the ectomycorrhizal sister species Rhizopogon vinicolor and Rhizopogon vesiculosus (Basidiomycota: Boletales) reveals a divergence of the mating type B locus.</title>
        <authorList>
            <person name="Mujic A.B."/>
            <person name="Kuo A."/>
            <person name="Tritt A."/>
            <person name="Lipzen A."/>
            <person name="Chen C."/>
            <person name="Johnson J."/>
            <person name="Sharma A."/>
            <person name="Barry K."/>
            <person name="Grigoriev I.V."/>
            <person name="Spatafora J.W."/>
        </authorList>
    </citation>
    <scope>NUCLEOTIDE SEQUENCE [LARGE SCALE GENOMIC DNA]</scope>
    <source>
        <strain evidence="1 2">AM-OR11-056</strain>
    </source>
</reference>
<proteinExistence type="predicted"/>
<dbReference type="Proteomes" id="UP000183567">
    <property type="component" value="Unassembled WGS sequence"/>
</dbReference>
<gene>
    <name evidence="1" type="ORF">AZE42_07111</name>
</gene>